<proteinExistence type="predicted"/>
<organism evidence="1 2">
    <name type="scientific">Diphasiastrum complanatum</name>
    <name type="common">Issler's clubmoss</name>
    <name type="synonym">Lycopodium complanatum</name>
    <dbReference type="NCBI Taxonomy" id="34168"/>
    <lineage>
        <taxon>Eukaryota</taxon>
        <taxon>Viridiplantae</taxon>
        <taxon>Streptophyta</taxon>
        <taxon>Embryophyta</taxon>
        <taxon>Tracheophyta</taxon>
        <taxon>Lycopodiopsida</taxon>
        <taxon>Lycopodiales</taxon>
        <taxon>Lycopodiaceae</taxon>
        <taxon>Lycopodioideae</taxon>
        <taxon>Diphasiastrum</taxon>
    </lineage>
</organism>
<keyword evidence="2" id="KW-1185">Reference proteome</keyword>
<gene>
    <name evidence="1" type="ORF">O6H91_06G039900</name>
</gene>
<comment type="caution">
    <text evidence="1">The sequence shown here is derived from an EMBL/GenBank/DDBJ whole genome shotgun (WGS) entry which is preliminary data.</text>
</comment>
<dbReference type="Proteomes" id="UP001162992">
    <property type="component" value="Chromosome 6"/>
</dbReference>
<reference evidence="2" key="1">
    <citation type="journal article" date="2024" name="Proc. Natl. Acad. Sci. U.S.A.">
        <title>Extraordinary preservation of gene collinearity over three hundred million years revealed in homosporous lycophytes.</title>
        <authorList>
            <person name="Li C."/>
            <person name="Wickell D."/>
            <person name="Kuo L.Y."/>
            <person name="Chen X."/>
            <person name="Nie B."/>
            <person name="Liao X."/>
            <person name="Peng D."/>
            <person name="Ji J."/>
            <person name="Jenkins J."/>
            <person name="Williams M."/>
            <person name="Shu S."/>
            <person name="Plott C."/>
            <person name="Barry K."/>
            <person name="Rajasekar S."/>
            <person name="Grimwood J."/>
            <person name="Han X."/>
            <person name="Sun S."/>
            <person name="Hou Z."/>
            <person name="He W."/>
            <person name="Dai G."/>
            <person name="Sun C."/>
            <person name="Schmutz J."/>
            <person name="Leebens-Mack J.H."/>
            <person name="Li F.W."/>
            <person name="Wang L."/>
        </authorList>
    </citation>
    <scope>NUCLEOTIDE SEQUENCE [LARGE SCALE GENOMIC DNA]</scope>
    <source>
        <strain evidence="2">cv. PW_Plant_1</strain>
    </source>
</reference>
<evidence type="ECO:0000313" key="1">
    <source>
        <dbReference type="EMBL" id="KAJ7552055.1"/>
    </source>
</evidence>
<protein>
    <submittedName>
        <fullName evidence="1">Uncharacterized protein</fullName>
    </submittedName>
</protein>
<dbReference type="EMBL" id="CM055097">
    <property type="protein sequence ID" value="KAJ7552055.1"/>
    <property type="molecule type" value="Genomic_DNA"/>
</dbReference>
<accession>A0ACC2DCZ0</accession>
<evidence type="ECO:0000313" key="2">
    <source>
        <dbReference type="Proteomes" id="UP001162992"/>
    </source>
</evidence>
<sequence>MRICPSLIHILLMLMLILRRGSTLLSPMLCISFAIFGMSFAYDYLNRTLLFSFHA</sequence>
<name>A0ACC2DCZ0_DIPCM</name>